<dbReference type="GO" id="GO:0016810">
    <property type="term" value="F:hydrolase activity, acting on carbon-nitrogen (but not peptide) bonds"/>
    <property type="evidence" value="ECO:0007669"/>
    <property type="project" value="TreeGrafter"/>
</dbReference>
<dbReference type="InParanoid" id="A0A1X7US85"/>
<reference evidence="1" key="1">
    <citation type="submission" date="2017-05" db="UniProtKB">
        <authorList>
            <consortium name="EnsemblMetazoa"/>
        </authorList>
    </citation>
    <scope>IDENTIFICATION</scope>
</reference>
<dbReference type="AlphaFoldDB" id="A0A1X7US85"/>
<accession>A0A1X7US85</accession>
<name>A0A1X7US85_AMPQE</name>
<organism evidence="1">
    <name type="scientific">Amphimedon queenslandica</name>
    <name type="common">Sponge</name>
    <dbReference type="NCBI Taxonomy" id="400682"/>
    <lineage>
        <taxon>Eukaryota</taxon>
        <taxon>Metazoa</taxon>
        <taxon>Porifera</taxon>
        <taxon>Demospongiae</taxon>
        <taxon>Heteroscleromorpha</taxon>
        <taxon>Haplosclerida</taxon>
        <taxon>Niphatidae</taxon>
        <taxon>Amphimedon</taxon>
    </lineage>
</organism>
<sequence>MAPKSDDRRDPANEIMNDTGLSNISSDSIFKILSTPPVLNDGTIFTVLMSAADPTLYTGWIRGLS</sequence>
<dbReference type="PANTHER" id="PTHR28583:SF4">
    <property type="entry name" value="N-ACYLETHANOLAMINE-HYDROLYZING ACID AMIDASE"/>
    <property type="match status" value="1"/>
</dbReference>
<dbReference type="OrthoDB" id="5273684at2759"/>
<proteinExistence type="predicted"/>
<protein>
    <submittedName>
        <fullName evidence="1">Uncharacterized protein</fullName>
    </submittedName>
</protein>
<dbReference type="PANTHER" id="PTHR28583">
    <property type="entry name" value="ACID AMIDASE"/>
    <property type="match status" value="1"/>
</dbReference>
<evidence type="ECO:0000313" key="1">
    <source>
        <dbReference type="EnsemblMetazoa" id="Aqu2.1.30247_001"/>
    </source>
</evidence>
<dbReference type="EnsemblMetazoa" id="Aqu2.1.30247_001">
    <property type="protein sequence ID" value="Aqu2.1.30247_001"/>
    <property type="gene ID" value="Aqu2.1.30247"/>
</dbReference>